<dbReference type="InterPro" id="IPR046341">
    <property type="entry name" value="SET_dom_sf"/>
</dbReference>
<dbReference type="GO" id="GO:0140999">
    <property type="term" value="F:histone H3K4 trimethyltransferase activity"/>
    <property type="evidence" value="ECO:0007669"/>
    <property type="project" value="UniProtKB-EC"/>
</dbReference>
<dbReference type="PROSITE" id="PS50280">
    <property type="entry name" value="SET"/>
    <property type="match status" value="1"/>
</dbReference>
<proteinExistence type="predicted"/>
<dbReference type="InterPro" id="IPR012677">
    <property type="entry name" value="Nucleotide-bd_a/b_plait_sf"/>
</dbReference>
<dbReference type="AlphaFoldDB" id="A0A5E4NK85"/>
<dbReference type="InterPro" id="IPR003616">
    <property type="entry name" value="Post-SET_dom"/>
</dbReference>
<dbReference type="EMBL" id="CABPRJ010002376">
    <property type="protein sequence ID" value="VVC44115.1"/>
    <property type="molecule type" value="Genomic_DNA"/>
</dbReference>
<evidence type="ECO:0000313" key="18">
    <source>
        <dbReference type="Proteomes" id="UP000325440"/>
    </source>
</evidence>
<dbReference type="PANTHER" id="PTHR45814">
    <property type="entry name" value="HISTONE-LYSINE N-METHYLTRANSFERASE SETD1"/>
    <property type="match status" value="1"/>
</dbReference>
<keyword evidence="3" id="KW-0489">Methyltransferase</keyword>
<evidence type="ECO:0000256" key="11">
    <source>
        <dbReference type="ARBA" id="ARBA00049129"/>
    </source>
</evidence>
<dbReference type="Proteomes" id="UP000325440">
    <property type="component" value="Unassembled WGS sequence"/>
</dbReference>
<reference evidence="17 18" key="1">
    <citation type="submission" date="2019-08" db="EMBL/GenBank/DDBJ databases">
        <authorList>
            <person name="Alioto T."/>
            <person name="Alioto T."/>
            <person name="Gomez Garrido J."/>
        </authorList>
    </citation>
    <scope>NUCLEOTIDE SEQUENCE [LARGE SCALE GENOMIC DNA]</scope>
</reference>
<dbReference type="SMART" id="SM00508">
    <property type="entry name" value="PostSET"/>
    <property type="match status" value="1"/>
</dbReference>
<feature type="domain" description="SET" evidence="15">
    <location>
        <begin position="728"/>
        <end position="845"/>
    </location>
</feature>
<evidence type="ECO:0000256" key="8">
    <source>
        <dbReference type="ARBA" id="ARBA00023242"/>
    </source>
</evidence>
<dbReference type="OrthoDB" id="308383at2759"/>
<evidence type="ECO:0000256" key="7">
    <source>
        <dbReference type="ARBA" id="ARBA00022884"/>
    </source>
</evidence>
<gene>
    <name evidence="17" type="ORF">CINCED_3A021810</name>
</gene>
<keyword evidence="6" id="KW-0156">Chromatin regulator</keyword>
<evidence type="ECO:0000256" key="1">
    <source>
        <dbReference type="ARBA" id="ARBA00004123"/>
    </source>
</evidence>
<dbReference type="Pfam" id="PF00076">
    <property type="entry name" value="RRM_1"/>
    <property type="match status" value="1"/>
</dbReference>
<keyword evidence="18" id="KW-1185">Reference proteome</keyword>
<comment type="catalytic activity">
    <reaction evidence="10">
        <text>N(6)-methyl-L-lysyl(4)-[histone H3] + S-adenosyl-L-methionine = N(6),N(6)-dimethyl-L-lysyl(4)-[histone H3] + S-adenosyl-L-homocysteine + H(+)</text>
        <dbReference type="Rhea" id="RHEA:60268"/>
        <dbReference type="Rhea" id="RHEA-COMP:15540"/>
        <dbReference type="Rhea" id="RHEA-COMP:15543"/>
        <dbReference type="ChEBI" id="CHEBI:15378"/>
        <dbReference type="ChEBI" id="CHEBI:57856"/>
        <dbReference type="ChEBI" id="CHEBI:59789"/>
        <dbReference type="ChEBI" id="CHEBI:61929"/>
        <dbReference type="ChEBI" id="CHEBI:61976"/>
    </reaction>
</comment>
<dbReference type="EC" id="2.1.1.354" evidence="2"/>
<evidence type="ECO:0000256" key="9">
    <source>
        <dbReference type="ARBA" id="ARBA00047571"/>
    </source>
</evidence>
<dbReference type="SUPFAM" id="SSF82199">
    <property type="entry name" value="SET domain"/>
    <property type="match status" value="1"/>
</dbReference>
<feature type="compositionally biased region" description="Basic and acidic residues" evidence="13">
    <location>
        <begin position="500"/>
        <end position="516"/>
    </location>
</feature>
<dbReference type="Gene3D" id="3.30.70.330">
    <property type="match status" value="1"/>
</dbReference>
<dbReference type="InterPro" id="IPR035979">
    <property type="entry name" value="RBD_domain_sf"/>
</dbReference>
<evidence type="ECO:0000256" key="3">
    <source>
        <dbReference type="ARBA" id="ARBA00022603"/>
    </source>
</evidence>
<feature type="domain" description="Post-SET" evidence="16">
    <location>
        <begin position="851"/>
        <end position="867"/>
    </location>
</feature>
<dbReference type="InterPro" id="IPR001214">
    <property type="entry name" value="SET_dom"/>
</dbReference>
<evidence type="ECO:0000256" key="12">
    <source>
        <dbReference type="PROSITE-ProRule" id="PRU00176"/>
    </source>
</evidence>
<evidence type="ECO:0000256" key="5">
    <source>
        <dbReference type="ARBA" id="ARBA00022691"/>
    </source>
</evidence>
<name>A0A5E4NK85_9HEMI</name>
<evidence type="ECO:0000259" key="16">
    <source>
        <dbReference type="PROSITE" id="PS50868"/>
    </source>
</evidence>
<comment type="catalytic activity">
    <reaction evidence="9">
        <text>L-lysyl(4)-[histone H3] + 3 S-adenosyl-L-methionine = N(6),N(6),N(6)-trimethyl-L-lysyl(4)-[histone H3] + 3 S-adenosyl-L-homocysteine + 3 H(+)</text>
        <dbReference type="Rhea" id="RHEA:60260"/>
        <dbReference type="Rhea" id="RHEA-COMP:15537"/>
        <dbReference type="Rhea" id="RHEA-COMP:15547"/>
        <dbReference type="ChEBI" id="CHEBI:15378"/>
        <dbReference type="ChEBI" id="CHEBI:29969"/>
        <dbReference type="ChEBI" id="CHEBI:57856"/>
        <dbReference type="ChEBI" id="CHEBI:59789"/>
        <dbReference type="ChEBI" id="CHEBI:61961"/>
        <dbReference type="EC" id="2.1.1.354"/>
    </reaction>
</comment>
<accession>A0A5E4NK85</accession>
<dbReference type="SMART" id="SM00317">
    <property type="entry name" value="SET"/>
    <property type="match status" value="1"/>
</dbReference>
<evidence type="ECO:0000259" key="14">
    <source>
        <dbReference type="PROSITE" id="PS50102"/>
    </source>
</evidence>
<protein>
    <recommendedName>
        <fullName evidence="2">[histone H3]-lysine(4) N-trimethyltransferase</fullName>
        <ecNumber evidence="2">2.1.1.354</ecNumber>
    </recommendedName>
</protein>
<keyword evidence="4" id="KW-0808">Transferase</keyword>
<evidence type="ECO:0000256" key="10">
    <source>
        <dbReference type="ARBA" id="ARBA00047583"/>
    </source>
</evidence>
<dbReference type="PROSITE" id="PS50102">
    <property type="entry name" value="RRM"/>
    <property type="match status" value="1"/>
</dbReference>
<keyword evidence="8" id="KW-0539">Nucleus</keyword>
<feature type="compositionally biased region" description="Low complexity" evidence="13">
    <location>
        <begin position="527"/>
        <end position="541"/>
    </location>
</feature>
<dbReference type="InterPro" id="IPR000504">
    <property type="entry name" value="RRM_dom"/>
</dbReference>
<dbReference type="InterPro" id="IPR044570">
    <property type="entry name" value="Set1-like"/>
</dbReference>
<keyword evidence="7 12" id="KW-0694">RNA-binding</keyword>
<dbReference type="GO" id="GO:0048188">
    <property type="term" value="C:Set1C/COMPASS complex"/>
    <property type="evidence" value="ECO:0007669"/>
    <property type="project" value="TreeGrafter"/>
</dbReference>
<feature type="domain" description="RRM" evidence="14">
    <location>
        <begin position="185"/>
        <end position="256"/>
    </location>
</feature>
<dbReference type="GO" id="GO:0003723">
    <property type="term" value="F:RNA binding"/>
    <property type="evidence" value="ECO:0007669"/>
    <property type="project" value="UniProtKB-UniRule"/>
</dbReference>
<organism evidence="17 18">
    <name type="scientific">Cinara cedri</name>
    <dbReference type="NCBI Taxonomy" id="506608"/>
    <lineage>
        <taxon>Eukaryota</taxon>
        <taxon>Metazoa</taxon>
        <taxon>Ecdysozoa</taxon>
        <taxon>Arthropoda</taxon>
        <taxon>Hexapoda</taxon>
        <taxon>Insecta</taxon>
        <taxon>Pterygota</taxon>
        <taxon>Neoptera</taxon>
        <taxon>Paraneoptera</taxon>
        <taxon>Hemiptera</taxon>
        <taxon>Sternorrhyncha</taxon>
        <taxon>Aphidomorpha</taxon>
        <taxon>Aphidoidea</taxon>
        <taxon>Aphididae</taxon>
        <taxon>Lachninae</taxon>
        <taxon>Cinara</taxon>
    </lineage>
</organism>
<evidence type="ECO:0000256" key="4">
    <source>
        <dbReference type="ARBA" id="ARBA00022679"/>
    </source>
</evidence>
<dbReference type="PANTHER" id="PTHR45814:SF2">
    <property type="entry name" value="HISTONE-LYSINE N-METHYLTRANSFERASE SETD1"/>
    <property type="match status" value="1"/>
</dbReference>
<dbReference type="Gene3D" id="2.170.270.10">
    <property type="entry name" value="SET domain"/>
    <property type="match status" value="1"/>
</dbReference>
<feature type="region of interest" description="Disordered" evidence="13">
    <location>
        <begin position="494"/>
        <end position="544"/>
    </location>
</feature>
<evidence type="ECO:0000313" key="17">
    <source>
        <dbReference type="EMBL" id="VVC44115.1"/>
    </source>
</evidence>
<comment type="catalytic activity">
    <reaction evidence="11">
        <text>N(6),N(6)-dimethyl-L-lysyl(4)-[histone H3] + S-adenosyl-L-methionine = N(6),N(6),N(6)-trimethyl-L-lysyl(4)-[histone H3] + S-adenosyl-L-homocysteine + H(+)</text>
        <dbReference type="Rhea" id="RHEA:60272"/>
        <dbReference type="Rhea" id="RHEA-COMP:15537"/>
        <dbReference type="Rhea" id="RHEA-COMP:15540"/>
        <dbReference type="ChEBI" id="CHEBI:15378"/>
        <dbReference type="ChEBI" id="CHEBI:57856"/>
        <dbReference type="ChEBI" id="CHEBI:59789"/>
        <dbReference type="ChEBI" id="CHEBI:61961"/>
        <dbReference type="ChEBI" id="CHEBI:61976"/>
    </reaction>
</comment>
<comment type="subcellular location">
    <subcellularLocation>
        <location evidence="1">Nucleus</location>
    </subcellularLocation>
</comment>
<keyword evidence="5" id="KW-0949">S-adenosyl-L-methionine</keyword>
<dbReference type="PROSITE" id="PS50868">
    <property type="entry name" value="POST_SET"/>
    <property type="match status" value="1"/>
</dbReference>
<sequence length="867" mass="98788">MEPYNERSLERNDSQNFNCQLSIGDSYRLQSCAFVNEIYESHHDGVYQERHHLMTSKDSDNYHGYNGIPSVKVEKFTSPIHLEPTQKPDIPLTLFMPSTANRIMENSEKPSWKLVADPYLNQVPTKVYRYNGVVPGVLPGNPLYHEVIVEDPRMNRFTNKIITWPMVLPVPDYNKFKKINCCLKVEVTITNLDNTIDKVFLTDLVAQFGQINLLQIFYHPVTKTHLGLAKIIFKEETSAMFCVQKLNGASLMGKILDCFLDPSAKRCLMVYERLTVDKPNQPYDQLQAAEKSLPLKLNNYTNSSFVDTIFPGTSCGYNSMTSAHGYNNQILPNLYNRYPSNILPMHNNVWPEDNLFTSSSSLIPVPAPAPNFHPETQSRVSLDTRIEMLLSGAPDVYPDFSCIINNDSDIPDNVEDYTVDDFNLNFLQPDNYEECPSLSNSPSNNTFLSENLCLKSYEALEQLNINDDQERLELESSLSDKIRSITSNTMYLHSEMSSSSDDRASFNDEVSGKDISDIDQNNPQCSPLPNDPQDNNLPSLDMHFDEDEDEDDLIVYDFEPCNEDDTSTILKKKLMKEVLHDFSDKLKSHFLNKVVPNIAYNVLDQWWERSASQLKPNSVTNEDSKSVKSAHYPYNILDTGPLSLKTLGISDSSLGSLKDISKMPSHQSDSSNFQPNCIKELELSNKCIGKILDQSREACSNQHQLFKAIEPTLDKDLQKFNMLKFYKKQLKLGKSAIHGWGLFAMEHIIADEMIIEIVGQSIRLVVAELRKKIYKITGINSSYLFRTDLDNVIDSTMCGNLARFINHSCNPNCYSKIIQIEGQKKIVIYSMRLINVEEEITIDYKFWLEENKIPCMCGTDCCRGTIN</sequence>
<dbReference type="GO" id="GO:0032259">
    <property type="term" value="P:methylation"/>
    <property type="evidence" value="ECO:0007669"/>
    <property type="project" value="UniProtKB-KW"/>
</dbReference>
<dbReference type="SUPFAM" id="SSF54928">
    <property type="entry name" value="RNA-binding domain, RBD"/>
    <property type="match status" value="1"/>
</dbReference>
<dbReference type="Pfam" id="PF00856">
    <property type="entry name" value="SET"/>
    <property type="match status" value="1"/>
</dbReference>
<evidence type="ECO:0000256" key="2">
    <source>
        <dbReference type="ARBA" id="ARBA00012182"/>
    </source>
</evidence>
<evidence type="ECO:0000256" key="13">
    <source>
        <dbReference type="SAM" id="MobiDB-lite"/>
    </source>
</evidence>
<dbReference type="SMART" id="SM00360">
    <property type="entry name" value="RRM"/>
    <property type="match status" value="1"/>
</dbReference>
<evidence type="ECO:0000256" key="6">
    <source>
        <dbReference type="ARBA" id="ARBA00022853"/>
    </source>
</evidence>
<evidence type="ECO:0000259" key="15">
    <source>
        <dbReference type="PROSITE" id="PS50280"/>
    </source>
</evidence>